<dbReference type="Pfam" id="PF02630">
    <property type="entry name" value="SCO1-SenC"/>
    <property type="match status" value="1"/>
</dbReference>
<dbReference type="Proteomes" id="UP001580928">
    <property type="component" value="Unassembled WGS sequence"/>
</dbReference>
<reference evidence="3 4" key="1">
    <citation type="submission" date="2024-04" db="EMBL/GenBank/DDBJ databases">
        <title>Albibacterium profundi sp. nov., isolated from sediment of the Challenger Deep of Mariana Trench.</title>
        <authorList>
            <person name="Wang Y."/>
        </authorList>
    </citation>
    <scope>NUCLEOTIDE SEQUENCE [LARGE SCALE GENOMIC DNA]</scope>
    <source>
        <strain evidence="3 4">RHL897</strain>
    </source>
</reference>
<comment type="caution">
    <text evidence="3">The sequence shown here is derived from an EMBL/GenBank/DDBJ whole genome shotgun (WGS) entry which is preliminary data.</text>
</comment>
<gene>
    <name evidence="3" type="ORF">WKR92_07380</name>
</gene>
<keyword evidence="2" id="KW-0812">Transmembrane</keyword>
<feature type="transmembrane region" description="Helical" evidence="2">
    <location>
        <begin position="12"/>
        <end position="30"/>
    </location>
</feature>
<dbReference type="RefSeq" id="WP_375557185.1">
    <property type="nucleotide sequence ID" value="NZ_JBBVGT010000002.1"/>
</dbReference>
<organism evidence="3 4">
    <name type="scientific">Albibacterium profundi</name>
    <dbReference type="NCBI Taxonomy" id="3134906"/>
    <lineage>
        <taxon>Bacteria</taxon>
        <taxon>Pseudomonadati</taxon>
        <taxon>Bacteroidota</taxon>
        <taxon>Sphingobacteriia</taxon>
        <taxon>Sphingobacteriales</taxon>
        <taxon>Sphingobacteriaceae</taxon>
        <taxon>Albibacterium</taxon>
    </lineage>
</organism>
<dbReference type="InterPro" id="IPR036249">
    <property type="entry name" value="Thioredoxin-like_sf"/>
</dbReference>
<evidence type="ECO:0000256" key="1">
    <source>
        <dbReference type="ARBA" id="ARBA00010996"/>
    </source>
</evidence>
<keyword evidence="2" id="KW-1133">Transmembrane helix</keyword>
<dbReference type="Gene3D" id="3.40.30.10">
    <property type="entry name" value="Glutaredoxin"/>
    <property type="match status" value="1"/>
</dbReference>
<keyword evidence="4" id="KW-1185">Reference proteome</keyword>
<evidence type="ECO:0000313" key="3">
    <source>
        <dbReference type="EMBL" id="MFB5945650.1"/>
    </source>
</evidence>
<keyword evidence="2" id="KW-0472">Membrane</keyword>
<accession>A0ABV5CGD7</accession>
<name>A0ABV5CGD7_9SPHI</name>
<evidence type="ECO:0000313" key="4">
    <source>
        <dbReference type="Proteomes" id="UP001580928"/>
    </source>
</evidence>
<dbReference type="CDD" id="cd02968">
    <property type="entry name" value="SCO"/>
    <property type="match status" value="1"/>
</dbReference>
<evidence type="ECO:0000256" key="2">
    <source>
        <dbReference type="SAM" id="Phobius"/>
    </source>
</evidence>
<protein>
    <submittedName>
        <fullName evidence="3">SCO family protein</fullName>
    </submittedName>
</protein>
<dbReference type="EMBL" id="JBBVGT010000002">
    <property type="protein sequence ID" value="MFB5945650.1"/>
    <property type="molecule type" value="Genomic_DNA"/>
</dbReference>
<comment type="similarity">
    <text evidence="1">Belongs to the SCO1/2 family.</text>
</comment>
<sequence length="219" mass="25332">MAERNKRYSLGKIITLVLILLIPGLLHFYLRQTGENVYLDLPYLGSPLSDTTQVQPFQLINQDSLLVRFPERESITVVQFMHSDCQQFGVYMNLAMARVAKKFGEHPMVNLYSISIDSNDTPSVLKEMAKQYGTEGTNWQFLTGSEAETSRIAQDEFWLDGFADHRNNSFIHSPYFILLDSKQRIRGYYEFFTKDEVDRLVGEMILLVTELSRENKVNL</sequence>
<proteinExistence type="inferred from homology"/>
<dbReference type="InterPro" id="IPR003782">
    <property type="entry name" value="SCO1/SenC"/>
</dbReference>
<dbReference type="SUPFAM" id="SSF52833">
    <property type="entry name" value="Thioredoxin-like"/>
    <property type="match status" value="1"/>
</dbReference>